<comment type="caution">
    <text evidence="1">The sequence shown here is derived from an EMBL/GenBank/DDBJ whole genome shotgun (WGS) entry which is preliminary data.</text>
</comment>
<evidence type="ECO:0000313" key="1">
    <source>
        <dbReference type="EMBL" id="KAJ7635050.1"/>
    </source>
</evidence>
<keyword evidence="2" id="KW-1185">Reference proteome</keyword>
<dbReference type="EMBL" id="JARKIF010000007">
    <property type="protein sequence ID" value="KAJ7635050.1"/>
    <property type="molecule type" value="Genomic_DNA"/>
</dbReference>
<protein>
    <submittedName>
        <fullName evidence="1">Uncharacterized protein</fullName>
    </submittedName>
</protein>
<organism evidence="1 2">
    <name type="scientific">Roridomyces roridus</name>
    <dbReference type="NCBI Taxonomy" id="1738132"/>
    <lineage>
        <taxon>Eukaryota</taxon>
        <taxon>Fungi</taxon>
        <taxon>Dikarya</taxon>
        <taxon>Basidiomycota</taxon>
        <taxon>Agaricomycotina</taxon>
        <taxon>Agaricomycetes</taxon>
        <taxon>Agaricomycetidae</taxon>
        <taxon>Agaricales</taxon>
        <taxon>Marasmiineae</taxon>
        <taxon>Mycenaceae</taxon>
        <taxon>Roridomyces</taxon>
    </lineage>
</organism>
<proteinExistence type="predicted"/>
<dbReference type="Proteomes" id="UP001221142">
    <property type="component" value="Unassembled WGS sequence"/>
</dbReference>
<evidence type="ECO:0000313" key="2">
    <source>
        <dbReference type="Proteomes" id="UP001221142"/>
    </source>
</evidence>
<feature type="non-terminal residue" evidence="1">
    <location>
        <position position="1"/>
    </location>
</feature>
<name>A0AAD7BZI3_9AGAR</name>
<dbReference type="AlphaFoldDB" id="A0AAD7BZI3"/>
<reference evidence="1" key="1">
    <citation type="submission" date="2023-03" db="EMBL/GenBank/DDBJ databases">
        <title>Massive genome expansion in bonnet fungi (Mycena s.s.) driven by repeated elements and novel gene families across ecological guilds.</title>
        <authorList>
            <consortium name="Lawrence Berkeley National Laboratory"/>
            <person name="Harder C.B."/>
            <person name="Miyauchi S."/>
            <person name="Viragh M."/>
            <person name="Kuo A."/>
            <person name="Thoen E."/>
            <person name="Andreopoulos B."/>
            <person name="Lu D."/>
            <person name="Skrede I."/>
            <person name="Drula E."/>
            <person name="Henrissat B."/>
            <person name="Morin E."/>
            <person name="Kohler A."/>
            <person name="Barry K."/>
            <person name="LaButti K."/>
            <person name="Morin E."/>
            <person name="Salamov A."/>
            <person name="Lipzen A."/>
            <person name="Mereny Z."/>
            <person name="Hegedus B."/>
            <person name="Baldrian P."/>
            <person name="Stursova M."/>
            <person name="Weitz H."/>
            <person name="Taylor A."/>
            <person name="Grigoriev I.V."/>
            <person name="Nagy L.G."/>
            <person name="Martin F."/>
            <person name="Kauserud H."/>
        </authorList>
    </citation>
    <scope>NUCLEOTIDE SEQUENCE</scope>
    <source>
        <strain evidence="1">9284</strain>
    </source>
</reference>
<sequence>MSTANVAILDNADPLVHYAGSWTTAGGSEEFQATTAVSVTQGSTASLSFTGSSIGVYGTLGPVSGPSNTTMGFVVDNNKAFSGSFTAPANLGAAIHHNIFWQSPTLTDSEHTLVITMTDTGAFDILFLDY</sequence>
<dbReference type="Gene3D" id="2.60.120.260">
    <property type="entry name" value="Galactose-binding domain-like"/>
    <property type="match status" value="1"/>
</dbReference>
<accession>A0AAD7BZI3</accession>
<gene>
    <name evidence="1" type="ORF">FB45DRAFT_744550</name>
</gene>